<dbReference type="InterPro" id="IPR000315">
    <property type="entry name" value="Znf_B-box"/>
</dbReference>
<keyword evidence="3" id="KW-0862">Zinc</keyword>
<feature type="domain" description="B box-type" evidence="5">
    <location>
        <begin position="29"/>
        <end position="73"/>
    </location>
</feature>
<reference evidence="6" key="1">
    <citation type="submission" date="2018-02" db="EMBL/GenBank/DDBJ databases">
        <authorList>
            <person name="Cohen D.B."/>
            <person name="Kent A.D."/>
        </authorList>
    </citation>
    <scope>NUCLEOTIDE SEQUENCE</scope>
</reference>
<organism evidence="6">
    <name type="scientific">Fagus sylvatica</name>
    <name type="common">Beechnut</name>
    <dbReference type="NCBI Taxonomy" id="28930"/>
    <lineage>
        <taxon>Eukaryota</taxon>
        <taxon>Viridiplantae</taxon>
        <taxon>Streptophyta</taxon>
        <taxon>Embryophyta</taxon>
        <taxon>Tracheophyta</taxon>
        <taxon>Spermatophyta</taxon>
        <taxon>Magnoliopsida</taxon>
        <taxon>eudicotyledons</taxon>
        <taxon>Gunneridae</taxon>
        <taxon>Pentapetalae</taxon>
        <taxon>rosids</taxon>
        <taxon>fabids</taxon>
        <taxon>Fagales</taxon>
        <taxon>Fagaceae</taxon>
        <taxon>Fagus</taxon>
    </lineage>
</organism>
<evidence type="ECO:0000256" key="3">
    <source>
        <dbReference type="ARBA" id="ARBA00022833"/>
    </source>
</evidence>
<sequence length="127" mass="14037">MCKGLEEGKVVGHCRLQIPQDVGSPDATTGSVPCELCGLRASLYCQADDAFLCRKCDKGVHGANFLAHRHIRCFLCNTCQNLTQRYLIGASVQVVLPTIVSCTERNQCNSNTEKLCSRKLKMPFLFL</sequence>
<proteinExistence type="predicted"/>
<evidence type="ECO:0000313" key="6">
    <source>
        <dbReference type="EMBL" id="SPD29077.1"/>
    </source>
</evidence>
<evidence type="ECO:0000259" key="5">
    <source>
        <dbReference type="PROSITE" id="PS50119"/>
    </source>
</evidence>
<dbReference type="Pfam" id="PF00643">
    <property type="entry name" value="zf-B_box"/>
    <property type="match status" value="1"/>
</dbReference>
<keyword evidence="2 4" id="KW-0863">Zinc-finger</keyword>
<evidence type="ECO:0000256" key="2">
    <source>
        <dbReference type="ARBA" id="ARBA00022771"/>
    </source>
</evidence>
<dbReference type="GO" id="GO:0008270">
    <property type="term" value="F:zinc ion binding"/>
    <property type="evidence" value="ECO:0007669"/>
    <property type="project" value="UniProtKB-KW"/>
</dbReference>
<dbReference type="SMART" id="SM00336">
    <property type="entry name" value="BBOX"/>
    <property type="match status" value="1"/>
</dbReference>
<keyword evidence="1" id="KW-0479">Metal-binding</keyword>
<protein>
    <recommendedName>
        <fullName evidence="5">B box-type domain-containing protein</fullName>
    </recommendedName>
</protein>
<evidence type="ECO:0000256" key="4">
    <source>
        <dbReference type="PROSITE-ProRule" id="PRU00024"/>
    </source>
</evidence>
<evidence type="ECO:0000256" key="1">
    <source>
        <dbReference type="ARBA" id="ARBA00022723"/>
    </source>
</evidence>
<dbReference type="PROSITE" id="PS50119">
    <property type="entry name" value="ZF_BBOX"/>
    <property type="match status" value="1"/>
</dbReference>
<dbReference type="CDD" id="cd19821">
    <property type="entry name" value="Bbox1_BBX-like"/>
    <property type="match status" value="1"/>
</dbReference>
<dbReference type="PANTHER" id="PTHR31717:SF142">
    <property type="entry name" value="B-BOX DOMAIN PROTEIN 30-RELATED"/>
    <property type="match status" value="1"/>
</dbReference>
<name>A0A2N9IUK7_FAGSY</name>
<dbReference type="AlphaFoldDB" id="A0A2N9IUK7"/>
<accession>A0A2N9IUK7</accession>
<dbReference type="EMBL" id="OIVN01006259">
    <property type="protein sequence ID" value="SPD29077.1"/>
    <property type="molecule type" value="Genomic_DNA"/>
</dbReference>
<dbReference type="PANTHER" id="PTHR31717">
    <property type="entry name" value="ZINC FINGER PROTEIN CONSTANS-LIKE 10"/>
    <property type="match status" value="1"/>
</dbReference>
<gene>
    <name evidence="6" type="ORF">FSB_LOCUS56959</name>
</gene>
<dbReference type="InterPro" id="IPR049808">
    <property type="entry name" value="CONSTANS-like_Bbox1"/>
</dbReference>